<protein>
    <submittedName>
        <fullName evidence="2">Uncharacterized protein</fullName>
    </submittedName>
</protein>
<reference evidence="2" key="1">
    <citation type="submission" date="2017-08" db="EMBL/GenBank/DDBJ databases">
        <authorList>
            <person name="Polle J.E."/>
            <person name="Barry K."/>
            <person name="Cushman J."/>
            <person name="Schmutz J."/>
            <person name="Tran D."/>
            <person name="Hathwaick L.T."/>
            <person name="Yim W.C."/>
            <person name="Jenkins J."/>
            <person name="Mckie-Krisberg Z.M."/>
            <person name="Prochnik S."/>
            <person name="Lindquist E."/>
            <person name="Dockter R.B."/>
            <person name="Adam C."/>
            <person name="Molina H."/>
            <person name="Bunkerborg J."/>
            <person name="Jin E."/>
            <person name="Buchheim M."/>
            <person name="Magnuson J."/>
        </authorList>
    </citation>
    <scope>NUCLEOTIDE SEQUENCE</scope>
    <source>
        <strain evidence="2">CCAP 19/18</strain>
    </source>
</reference>
<dbReference type="EMBL" id="MU069948">
    <property type="protein sequence ID" value="KAF5831442.1"/>
    <property type="molecule type" value="Genomic_DNA"/>
</dbReference>
<dbReference type="Proteomes" id="UP000815325">
    <property type="component" value="Unassembled WGS sequence"/>
</dbReference>
<gene>
    <name evidence="2" type="ORF">DUNSADRAFT_13117</name>
</gene>
<dbReference type="Gene3D" id="1.10.8.10">
    <property type="entry name" value="DNA helicase RuvA subunit, C-terminal domain"/>
    <property type="match status" value="1"/>
</dbReference>
<sequence length="295" mass="30844">MPNAPADSAREQFQCVSGIANPALADQYLKAEGYDVERALDSYFSGPQAAGAEGAGLAGRPQAPDGWPPPAKPPENAPSASPYPQAYPPPMPHYGPPHAPPFSAPYPPIPPYGAPPASPFPPPVPHAPPYPAPYPPPLPPYGASPAPPYPAPYPPPTPPYKAPHAPPYSASHPYPPPAPPYGAQPPAGYGPPPVPPPAFTPPGAPGGMPPPAPYASPPWGAHPVNTLPPLAKDVLSAQFLMIKRPVEWANLLTLGMLENANKYKVFDPNGKYVARIVEVKCGPPFPCNLVTLKKI</sequence>
<feature type="region of interest" description="Disordered" evidence="1">
    <location>
        <begin position="175"/>
        <end position="211"/>
    </location>
</feature>
<name>A0ABQ7GA10_DUNSA</name>
<dbReference type="Pfam" id="PF14555">
    <property type="entry name" value="UBA_4"/>
    <property type="match status" value="1"/>
</dbReference>
<evidence type="ECO:0000313" key="3">
    <source>
        <dbReference type="Proteomes" id="UP000815325"/>
    </source>
</evidence>
<accession>A0ABQ7GA10</accession>
<feature type="compositionally biased region" description="Pro residues" evidence="1">
    <location>
        <begin position="66"/>
        <end position="76"/>
    </location>
</feature>
<feature type="region of interest" description="Disordered" evidence="1">
    <location>
        <begin position="46"/>
        <end position="100"/>
    </location>
</feature>
<evidence type="ECO:0000256" key="1">
    <source>
        <dbReference type="SAM" id="MobiDB-lite"/>
    </source>
</evidence>
<proteinExistence type="predicted"/>
<feature type="compositionally biased region" description="Pro residues" evidence="1">
    <location>
        <begin position="85"/>
        <end position="100"/>
    </location>
</feature>
<evidence type="ECO:0000313" key="2">
    <source>
        <dbReference type="EMBL" id="KAF5831442.1"/>
    </source>
</evidence>
<comment type="caution">
    <text evidence="2">The sequence shown here is derived from an EMBL/GenBank/DDBJ whole genome shotgun (WGS) entry which is preliminary data.</text>
</comment>
<keyword evidence="3" id="KW-1185">Reference proteome</keyword>
<organism evidence="2 3">
    <name type="scientific">Dunaliella salina</name>
    <name type="common">Green alga</name>
    <name type="synonym">Protococcus salinus</name>
    <dbReference type="NCBI Taxonomy" id="3046"/>
    <lineage>
        <taxon>Eukaryota</taxon>
        <taxon>Viridiplantae</taxon>
        <taxon>Chlorophyta</taxon>
        <taxon>core chlorophytes</taxon>
        <taxon>Chlorophyceae</taxon>
        <taxon>CS clade</taxon>
        <taxon>Chlamydomonadales</taxon>
        <taxon>Dunaliellaceae</taxon>
        <taxon>Dunaliella</taxon>
    </lineage>
</organism>